<feature type="domain" description="Adenylosuccinate lyase C-terminal" evidence="13">
    <location>
        <begin position="436"/>
        <end position="520"/>
    </location>
</feature>
<keyword evidence="9 12" id="KW-0456">Lyase</keyword>
<evidence type="ECO:0000256" key="6">
    <source>
        <dbReference type="ARBA" id="ARBA00012339"/>
    </source>
</evidence>
<dbReference type="InterPro" id="IPR000362">
    <property type="entry name" value="Fumarate_lyase_fam"/>
</dbReference>
<evidence type="ECO:0000256" key="10">
    <source>
        <dbReference type="ARBA" id="ARBA00030717"/>
    </source>
</evidence>
<dbReference type="Gene3D" id="1.20.200.10">
    <property type="entry name" value="Fumarase/aspartase (Central domain)"/>
    <property type="match status" value="1"/>
</dbReference>
<dbReference type="OMA" id="VQENAMK"/>
<dbReference type="InterPro" id="IPR020557">
    <property type="entry name" value="Fumarate_lyase_CS"/>
</dbReference>
<dbReference type="FunFam" id="1.10.275.60:FF:000001">
    <property type="entry name" value="Adenylosuccinate lyase"/>
    <property type="match status" value="1"/>
</dbReference>
<dbReference type="Proteomes" id="UP000002668">
    <property type="component" value="Genome"/>
</dbReference>
<dbReference type="PROSITE" id="PS00163">
    <property type="entry name" value="FUMARATE_LYASES"/>
    <property type="match status" value="1"/>
</dbReference>
<dbReference type="EMBL" id="FP929122">
    <property type="protein sequence ID" value="CBX94337.1"/>
    <property type="molecule type" value="Genomic_DNA"/>
</dbReference>
<dbReference type="FunCoup" id="E4ZSF7">
    <property type="interactions" value="676"/>
</dbReference>
<dbReference type="HOGENOM" id="CLU_030949_1_1_1"/>
<dbReference type="eggNOG" id="KOG2700">
    <property type="taxonomic scope" value="Eukaryota"/>
</dbReference>
<dbReference type="GO" id="GO:0070626">
    <property type="term" value="F:(S)-2-(5-amino-1-(5-phospho-D-ribosyl)imidazole-4-carboxamido) succinate lyase (fumarate-forming) activity"/>
    <property type="evidence" value="ECO:0007669"/>
    <property type="project" value="TreeGrafter"/>
</dbReference>
<keyword evidence="8 12" id="KW-0658">Purine biosynthesis</keyword>
<evidence type="ECO:0000256" key="11">
    <source>
        <dbReference type="ARBA" id="ARBA00047513"/>
    </source>
</evidence>
<dbReference type="InParanoid" id="E4ZSF7"/>
<evidence type="ECO:0000256" key="1">
    <source>
        <dbReference type="ARBA" id="ARBA00000598"/>
    </source>
</evidence>
<dbReference type="STRING" id="985895.E4ZSF7"/>
<dbReference type="PRINTS" id="PR00149">
    <property type="entry name" value="FUMRATELYASE"/>
</dbReference>
<evidence type="ECO:0000256" key="3">
    <source>
        <dbReference type="ARBA" id="ARBA00004734"/>
    </source>
</evidence>
<dbReference type="Pfam" id="PF10397">
    <property type="entry name" value="ADSL_C"/>
    <property type="match status" value="1"/>
</dbReference>
<sequence length="544" mass="60937">MQSILLFTTLAKLDHLLNRKAIVVGSIPHILRQPLAAKMTNTTTDSALDIQSQISATKSRNGATIFDSYQTSLTGRYCSAEMSQLFSQRSRHSTWRKLWLFLAEAEKELGIENISDEAIEQMRSHLMVTDSDFEVARVEEKKRRHDVMAHVHAFGEVAPQAAGIIHYGATSCYVTDNAELILMRDALDLLLPKLAKVISNLSHFADKYKSLPTLAYTHLQPAQLITVGKRAAQWAQDLLFDLDALEHVRAGMQFRGAQGTTGTQASFLEIFNNNSAKCDQLNELLCKKAGFPSCYPVSTQTYTRKVDLIISNAIAGLGASAQKITGDIRHLAAWKELEEPFEKDQIGSSAMAYKRNPMRSERIYSLSRELLSKPASFANTLSDQWMERTLDDSAIRRIDIPEMFLLADAILLSLDNVTSGLVVYPKRIDARVQEELPFMITESIIMKLVAKGESRQEAHEQIRVLSHEAGAQVKHEGKSNDLVERIRQTEFFKPIWGDLNDMLDAGLYTGRSAEIVEKFGKIVEEKLKPYKGYIEKAGVAELSV</sequence>
<dbReference type="Pfam" id="PF00206">
    <property type="entry name" value="Lyase_1"/>
    <property type="match status" value="1"/>
</dbReference>
<dbReference type="InterPro" id="IPR022761">
    <property type="entry name" value="Fumarate_lyase_N"/>
</dbReference>
<evidence type="ECO:0000256" key="4">
    <source>
        <dbReference type="ARBA" id="ARBA00008273"/>
    </source>
</evidence>
<proteinExistence type="inferred from homology"/>
<comment type="pathway">
    <text evidence="2 12">Purine metabolism; IMP biosynthesis via de novo pathway; 5-amino-1-(5-phospho-D-ribosyl)imidazole-4-carboxamide from 5-amino-1-(5-phospho-D-ribosyl)imidazole-4-carboxylate: step 2/2.</text>
</comment>
<dbReference type="Gene3D" id="1.10.275.60">
    <property type="match status" value="1"/>
</dbReference>
<dbReference type="UniPathway" id="UPA00075">
    <property type="reaction ID" value="UER00336"/>
</dbReference>
<dbReference type="Gene3D" id="1.10.40.30">
    <property type="entry name" value="Fumarase/aspartase (C-terminal domain)"/>
    <property type="match status" value="1"/>
</dbReference>
<name>E4ZSF7_LEPMJ</name>
<gene>
    <name evidence="14" type="ORF">LEMA_P121010.1</name>
</gene>
<reference evidence="15" key="1">
    <citation type="journal article" date="2011" name="Nat. Commun.">
        <title>Effector diversification within compartments of the Leptosphaeria maculans genome affected by Repeat-Induced Point mutations.</title>
        <authorList>
            <person name="Rouxel T."/>
            <person name="Grandaubert J."/>
            <person name="Hane J.K."/>
            <person name="Hoede C."/>
            <person name="van de Wouw A.P."/>
            <person name="Couloux A."/>
            <person name="Dominguez V."/>
            <person name="Anthouard V."/>
            <person name="Bally P."/>
            <person name="Bourras S."/>
            <person name="Cozijnsen A.J."/>
            <person name="Ciuffetti L.M."/>
            <person name="Degrave A."/>
            <person name="Dilmaghani A."/>
            <person name="Duret L."/>
            <person name="Fudal I."/>
            <person name="Goodwin S.B."/>
            <person name="Gout L."/>
            <person name="Glaser N."/>
            <person name="Linglin J."/>
            <person name="Kema G.H.J."/>
            <person name="Lapalu N."/>
            <person name="Lawrence C.B."/>
            <person name="May K."/>
            <person name="Meyer M."/>
            <person name="Ollivier B."/>
            <person name="Poulain J."/>
            <person name="Schoch C.L."/>
            <person name="Simon A."/>
            <person name="Spatafora J.W."/>
            <person name="Stachowiak A."/>
            <person name="Turgeon B.G."/>
            <person name="Tyler B.M."/>
            <person name="Vincent D."/>
            <person name="Weissenbach J."/>
            <person name="Amselem J."/>
            <person name="Quesneville H."/>
            <person name="Oliver R.P."/>
            <person name="Wincker P."/>
            <person name="Balesdent M.-H."/>
            <person name="Howlett B.J."/>
        </authorList>
    </citation>
    <scope>NUCLEOTIDE SEQUENCE [LARGE SCALE GENOMIC DNA]</scope>
    <source>
        <strain evidence="15">JN3 / isolate v23.1.3 / race Av1-4-5-6-7-8</strain>
    </source>
</reference>
<dbReference type="PANTHER" id="PTHR43172">
    <property type="entry name" value="ADENYLOSUCCINATE LYASE"/>
    <property type="match status" value="1"/>
</dbReference>
<dbReference type="SMART" id="SM00998">
    <property type="entry name" value="ADSL_C"/>
    <property type="match status" value="1"/>
</dbReference>
<dbReference type="GO" id="GO:0006189">
    <property type="term" value="P:'de novo' IMP biosynthetic process"/>
    <property type="evidence" value="ECO:0007669"/>
    <property type="project" value="UniProtKB-UniPathway"/>
</dbReference>
<dbReference type="CDD" id="cd03302">
    <property type="entry name" value="Adenylsuccinate_lyase_2"/>
    <property type="match status" value="1"/>
</dbReference>
<comment type="similarity">
    <text evidence="4 12">Belongs to the lyase 1 family. Adenylosuccinate lyase subfamily.</text>
</comment>
<dbReference type="FunFam" id="1.10.40.30:FF:000005">
    <property type="entry name" value="Adenylosuccinate lyase"/>
    <property type="match status" value="1"/>
</dbReference>
<protein>
    <recommendedName>
        <fullName evidence="7 12">Adenylosuccinate lyase</fullName>
        <shortName evidence="12">ASL</shortName>
        <ecNumber evidence="6 12">4.3.2.2</ecNumber>
    </recommendedName>
    <alternativeName>
        <fullName evidence="10 12">Adenylosuccinase</fullName>
    </alternativeName>
</protein>
<evidence type="ECO:0000256" key="9">
    <source>
        <dbReference type="ARBA" id="ARBA00023239"/>
    </source>
</evidence>
<keyword evidence="15" id="KW-1185">Reference proteome</keyword>
<comment type="subunit">
    <text evidence="5">Homotetramer. Residues from neighboring subunits contribute catalytic and substrate-binding residues to each active site.</text>
</comment>
<dbReference type="NCBIfam" id="TIGR00928">
    <property type="entry name" value="purB"/>
    <property type="match status" value="1"/>
</dbReference>
<evidence type="ECO:0000256" key="7">
    <source>
        <dbReference type="ARBA" id="ARBA00017058"/>
    </source>
</evidence>
<dbReference type="AlphaFoldDB" id="E4ZSF7"/>
<dbReference type="InterPro" id="IPR004769">
    <property type="entry name" value="Pur_lyase"/>
</dbReference>
<dbReference type="GO" id="GO:0005829">
    <property type="term" value="C:cytosol"/>
    <property type="evidence" value="ECO:0007669"/>
    <property type="project" value="TreeGrafter"/>
</dbReference>
<evidence type="ECO:0000313" key="14">
    <source>
        <dbReference type="EMBL" id="CBX94337.1"/>
    </source>
</evidence>
<dbReference type="EC" id="4.3.2.2" evidence="6 12"/>
<evidence type="ECO:0000256" key="8">
    <source>
        <dbReference type="ARBA" id="ARBA00022755"/>
    </source>
</evidence>
<dbReference type="UniPathway" id="UPA00074">
    <property type="reaction ID" value="UER00132"/>
</dbReference>
<dbReference type="GeneID" id="13290968"/>
<evidence type="ECO:0000256" key="2">
    <source>
        <dbReference type="ARBA" id="ARBA00004706"/>
    </source>
</evidence>
<evidence type="ECO:0000259" key="13">
    <source>
        <dbReference type="SMART" id="SM00998"/>
    </source>
</evidence>
<dbReference type="InterPro" id="IPR019468">
    <property type="entry name" value="AdenyloSucc_lyase_C"/>
</dbReference>
<comment type="pathway">
    <text evidence="3 12">Purine metabolism; AMP biosynthesis via de novo pathway; AMP from IMP: step 2/2.</text>
</comment>
<dbReference type="InterPro" id="IPR008948">
    <property type="entry name" value="L-Aspartase-like"/>
</dbReference>
<dbReference type="VEuPathDB" id="FungiDB:LEMA_P121010.1"/>
<organism evidence="15">
    <name type="scientific">Leptosphaeria maculans (strain JN3 / isolate v23.1.3 / race Av1-4-5-6-7-8)</name>
    <name type="common">Blackleg fungus</name>
    <name type="synonym">Phoma lingam</name>
    <dbReference type="NCBI Taxonomy" id="985895"/>
    <lineage>
        <taxon>Eukaryota</taxon>
        <taxon>Fungi</taxon>
        <taxon>Dikarya</taxon>
        <taxon>Ascomycota</taxon>
        <taxon>Pezizomycotina</taxon>
        <taxon>Dothideomycetes</taxon>
        <taxon>Pleosporomycetidae</taxon>
        <taxon>Pleosporales</taxon>
        <taxon>Pleosporineae</taxon>
        <taxon>Leptosphaeriaceae</taxon>
        <taxon>Plenodomus</taxon>
        <taxon>Plenodomus lingam/Leptosphaeria maculans species complex</taxon>
    </lineage>
</organism>
<comment type="catalytic activity">
    <reaction evidence="11 12">
        <text>N(6)-(1,2-dicarboxyethyl)-AMP = fumarate + AMP</text>
        <dbReference type="Rhea" id="RHEA:16853"/>
        <dbReference type="ChEBI" id="CHEBI:29806"/>
        <dbReference type="ChEBI" id="CHEBI:57567"/>
        <dbReference type="ChEBI" id="CHEBI:456215"/>
        <dbReference type="EC" id="4.3.2.2"/>
    </reaction>
</comment>
<evidence type="ECO:0000256" key="5">
    <source>
        <dbReference type="ARBA" id="ARBA00011668"/>
    </source>
</evidence>
<comment type="catalytic activity">
    <reaction evidence="1 12">
        <text>(2S)-2-[5-amino-1-(5-phospho-beta-D-ribosyl)imidazole-4-carboxamido]succinate = 5-amino-1-(5-phospho-beta-D-ribosyl)imidazole-4-carboxamide + fumarate</text>
        <dbReference type="Rhea" id="RHEA:23920"/>
        <dbReference type="ChEBI" id="CHEBI:29806"/>
        <dbReference type="ChEBI" id="CHEBI:58443"/>
        <dbReference type="ChEBI" id="CHEBI:58475"/>
        <dbReference type="EC" id="4.3.2.2"/>
    </reaction>
</comment>
<dbReference type="GO" id="GO:0044208">
    <property type="term" value="P:'de novo' AMP biosynthetic process"/>
    <property type="evidence" value="ECO:0007669"/>
    <property type="project" value="UniProtKB-UniPathway"/>
</dbReference>
<dbReference type="OrthoDB" id="406045at2759"/>
<dbReference type="PANTHER" id="PTHR43172:SF1">
    <property type="entry name" value="ADENYLOSUCCINATE LYASE"/>
    <property type="match status" value="1"/>
</dbReference>
<dbReference type="SUPFAM" id="SSF48557">
    <property type="entry name" value="L-aspartase-like"/>
    <property type="match status" value="1"/>
</dbReference>
<evidence type="ECO:0000256" key="12">
    <source>
        <dbReference type="RuleBase" id="RU361172"/>
    </source>
</evidence>
<evidence type="ECO:0000313" key="15">
    <source>
        <dbReference type="Proteomes" id="UP000002668"/>
    </source>
</evidence>
<accession>E4ZSF7</accession>
<dbReference type="GO" id="GO:0004018">
    <property type="term" value="F:N6-(1,2-dicarboxyethyl)AMP AMP-lyase (fumarate-forming) activity"/>
    <property type="evidence" value="ECO:0007669"/>
    <property type="project" value="InterPro"/>
</dbReference>